<comment type="caution">
    <text evidence="1">The sequence shown here is derived from an EMBL/GenBank/DDBJ whole genome shotgun (WGS) entry which is preliminary data.</text>
</comment>
<sequence length="423" mass="46686">MNDECEISYALPDSVEGLLQRGRGLGTVRALREPQGSAVFVYDGIRRDWRWDQSDERSLYMARLVRDLDLPLVPIVDQLAWDEEACLRACEVLELLALAGSVDAREALRAYVTKGRHWVRVLESLSACWPPEWWEDLGDVARDRIGAEPELPWCSEPWTRLGIEVRSSPSVPRPSLNGLSTAELLGLLADTRVEGTAKVDALRALNAREPAEELIPLVPLLGMSNGRRPLPLLGRAVARLGALAVPAARGWAQEDLPWLARLGADVLADHPGPEALPGLVNELVEQWTARVWCGPDRTARRLARFGPGAAGAVPYLRRFWLHTPHSYERTAYLEALAAIDRDGLEHIYTEALWDCEETTRLLGITSAPACPKTLGRIAVLRDDPMESAEVRAAARTRLAAPSADCPDLVRTSKPNLSAHLPFS</sequence>
<name>A0ABW2MF21_9ACTN</name>
<organism evidence="1 2">
    <name type="scientific">Streptomyces caviscabies</name>
    <dbReference type="NCBI Taxonomy" id="90079"/>
    <lineage>
        <taxon>Bacteria</taxon>
        <taxon>Bacillati</taxon>
        <taxon>Actinomycetota</taxon>
        <taxon>Actinomycetes</taxon>
        <taxon>Kitasatosporales</taxon>
        <taxon>Streptomycetaceae</taxon>
        <taxon>Streptomyces</taxon>
    </lineage>
</organism>
<reference evidence="2" key="1">
    <citation type="journal article" date="2019" name="Int. J. Syst. Evol. Microbiol.">
        <title>The Global Catalogue of Microorganisms (GCM) 10K type strain sequencing project: providing services to taxonomists for standard genome sequencing and annotation.</title>
        <authorList>
            <consortium name="The Broad Institute Genomics Platform"/>
            <consortium name="The Broad Institute Genome Sequencing Center for Infectious Disease"/>
            <person name="Wu L."/>
            <person name="Ma J."/>
        </authorList>
    </citation>
    <scope>NUCLEOTIDE SEQUENCE [LARGE SCALE GENOMIC DNA]</scope>
    <source>
        <strain evidence="2">ICMP 19430</strain>
    </source>
</reference>
<evidence type="ECO:0000313" key="2">
    <source>
        <dbReference type="Proteomes" id="UP001596509"/>
    </source>
</evidence>
<proteinExistence type="predicted"/>
<accession>A0ABW2MF21</accession>
<evidence type="ECO:0000313" key="1">
    <source>
        <dbReference type="EMBL" id="MFC7353208.1"/>
    </source>
</evidence>
<gene>
    <name evidence="1" type="ORF">ACFQW9_21410</name>
</gene>
<dbReference type="RefSeq" id="WP_319283682.1">
    <property type="nucleotide sequence ID" value="NZ_JBHTCK010000006.1"/>
</dbReference>
<dbReference type="EMBL" id="JBHTCK010000006">
    <property type="protein sequence ID" value="MFC7353208.1"/>
    <property type="molecule type" value="Genomic_DNA"/>
</dbReference>
<keyword evidence="2" id="KW-1185">Reference proteome</keyword>
<protein>
    <submittedName>
        <fullName evidence="1">Uncharacterized protein</fullName>
    </submittedName>
</protein>
<dbReference type="Proteomes" id="UP001596509">
    <property type="component" value="Unassembled WGS sequence"/>
</dbReference>